<comment type="subcellular location">
    <subcellularLocation>
        <location evidence="1">Cytoplasm</location>
    </subcellularLocation>
</comment>
<keyword evidence="3" id="KW-0597">Phosphoprotein</keyword>
<dbReference type="PROSITE" id="PS50110">
    <property type="entry name" value="RESPONSE_REGULATORY"/>
    <property type="match status" value="1"/>
</dbReference>
<organism evidence="10">
    <name type="scientific">mine drainage metagenome</name>
    <dbReference type="NCBI Taxonomy" id="410659"/>
    <lineage>
        <taxon>unclassified sequences</taxon>
        <taxon>metagenomes</taxon>
        <taxon>ecological metagenomes</taxon>
    </lineage>
</organism>
<evidence type="ECO:0000256" key="3">
    <source>
        <dbReference type="ARBA" id="ARBA00022553"/>
    </source>
</evidence>
<dbReference type="SMART" id="SM00862">
    <property type="entry name" value="Trans_reg_C"/>
    <property type="match status" value="1"/>
</dbReference>
<keyword evidence="5" id="KW-0805">Transcription regulation</keyword>
<dbReference type="EMBL" id="MLJW01000260">
    <property type="protein sequence ID" value="OIQ91419.1"/>
    <property type="molecule type" value="Genomic_DNA"/>
</dbReference>
<reference evidence="10" key="1">
    <citation type="submission" date="2016-10" db="EMBL/GenBank/DDBJ databases">
        <title>Sequence of Gallionella enrichment culture.</title>
        <authorList>
            <person name="Poehlein A."/>
            <person name="Muehling M."/>
            <person name="Daniel R."/>
        </authorList>
    </citation>
    <scope>NUCLEOTIDE SEQUENCE</scope>
</reference>
<evidence type="ECO:0000313" key="10">
    <source>
        <dbReference type="EMBL" id="OIQ91419.1"/>
    </source>
</evidence>
<dbReference type="InterPro" id="IPR001867">
    <property type="entry name" value="OmpR/PhoB-type_DNA-bd"/>
</dbReference>
<dbReference type="InterPro" id="IPR036388">
    <property type="entry name" value="WH-like_DNA-bd_sf"/>
</dbReference>
<feature type="domain" description="Response regulatory" evidence="8">
    <location>
        <begin position="19"/>
        <end position="132"/>
    </location>
</feature>
<dbReference type="GO" id="GO:0000156">
    <property type="term" value="F:phosphorelay response regulator activity"/>
    <property type="evidence" value="ECO:0007669"/>
    <property type="project" value="TreeGrafter"/>
</dbReference>
<dbReference type="GO" id="GO:0032993">
    <property type="term" value="C:protein-DNA complex"/>
    <property type="evidence" value="ECO:0007669"/>
    <property type="project" value="TreeGrafter"/>
</dbReference>
<dbReference type="InterPro" id="IPR011006">
    <property type="entry name" value="CheY-like_superfamily"/>
</dbReference>
<dbReference type="SUPFAM" id="SSF52172">
    <property type="entry name" value="CheY-like"/>
    <property type="match status" value="1"/>
</dbReference>
<name>A0A1J5RPJ1_9ZZZZ</name>
<dbReference type="CDD" id="cd00383">
    <property type="entry name" value="trans_reg_C"/>
    <property type="match status" value="1"/>
</dbReference>
<evidence type="ECO:0000256" key="2">
    <source>
        <dbReference type="ARBA" id="ARBA00022490"/>
    </source>
</evidence>
<feature type="domain" description="OmpR/PhoB-type" evidence="9">
    <location>
        <begin position="147"/>
        <end position="247"/>
    </location>
</feature>
<dbReference type="Gene3D" id="6.10.250.690">
    <property type="match status" value="1"/>
</dbReference>
<evidence type="ECO:0000256" key="1">
    <source>
        <dbReference type="ARBA" id="ARBA00004496"/>
    </source>
</evidence>
<keyword evidence="4" id="KW-0902">Two-component regulatory system</keyword>
<dbReference type="Pfam" id="PF00486">
    <property type="entry name" value="Trans_reg_C"/>
    <property type="match status" value="1"/>
</dbReference>
<dbReference type="SMART" id="SM00448">
    <property type="entry name" value="REC"/>
    <property type="match status" value="1"/>
</dbReference>
<keyword evidence="7" id="KW-0804">Transcription</keyword>
<dbReference type="PROSITE" id="PS51755">
    <property type="entry name" value="OMPR_PHOB"/>
    <property type="match status" value="1"/>
</dbReference>
<dbReference type="GO" id="GO:0000976">
    <property type="term" value="F:transcription cis-regulatory region binding"/>
    <property type="evidence" value="ECO:0007669"/>
    <property type="project" value="TreeGrafter"/>
</dbReference>
<evidence type="ECO:0000256" key="7">
    <source>
        <dbReference type="ARBA" id="ARBA00023163"/>
    </source>
</evidence>
<sequence length="253" mass="27884">MARIASGPGIMRPMDSPACILVVDDDREIRALLAEYLDGNGFRTVTAADGAGMWAALEEGPVDLVVLDLTLPGEDGLTLCRTLRADSSLPVIMLTARGEPLDRILGLEMGADDYLTKPFEPRELVARIRNVLRRTQALPPNLEAPEARGMVFSGWMLDLIARHLVSPRGTAVMLSGAEFRLLKVLLEHPNRVLSRDQLLNFTRGRDADPFDRSVDLQISRLRQKLMEDAKAPMLIKTVRNEGYVLAASVSVET</sequence>
<dbReference type="PANTHER" id="PTHR48111">
    <property type="entry name" value="REGULATOR OF RPOS"/>
    <property type="match status" value="1"/>
</dbReference>
<comment type="caution">
    <text evidence="10">The sequence shown here is derived from an EMBL/GenBank/DDBJ whole genome shotgun (WGS) entry which is preliminary data.</text>
</comment>
<keyword evidence="2" id="KW-0963">Cytoplasm</keyword>
<dbReference type="Gene3D" id="3.40.50.2300">
    <property type="match status" value="1"/>
</dbReference>
<dbReference type="PANTHER" id="PTHR48111:SF4">
    <property type="entry name" value="DNA-BINDING DUAL TRANSCRIPTIONAL REGULATOR OMPR"/>
    <property type="match status" value="1"/>
</dbReference>
<dbReference type="InterPro" id="IPR016032">
    <property type="entry name" value="Sig_transdc_resp-reg_C-effctor"/>
</dbReference>
<protein>
    <submittedName>
        <fullName evidence="10">Transcriptional regulatory protein OmpR</fullName>
    </submittedName>
</protein>
<dbReference type="FunFam" id="1.10.10.10:FF:000099">
    <property type="entry name" value="Two-component system response regulator TorR"/>
    <property type="match status" value="1"/>
</dbReference>
<accession>A0A1J5RPJ1</accession>
<dbReference type="InterPro" id="IPR001789">
    <property type="entry name" value="Sig_transdc_resp-reg_receiver"/>
</dbReference>
<evidence type="ECO:0000256" key="4">
    <source>
        <dbReference type="ARBA" id="ARBA00023012"/>
    </source>
</evidence>
<dbReference type="Gene3D" id="1.10.10.10">
    <property type="entry name" value="Winged helix-like DNA-binding domain superfamily/Winged helix DNA-binding domain"/>
    <property type="match status" value="1"/>
</dbReference>
<evidence type="ECO:0000259" key="9">
    <source>
        <dbReference type="PROSITE" id="PS51755"/>
    </source>
</evidence>
<dbReference type="GO" id="GO:0005829">
    <property type="term" value="C:cytosol"/>
    <property type="evidence" value="ECO:0007669"/>
    <property type="project" value="TreeGrafter"/>
</dbReference>
<dbReference type="InterPro" id="IPR039420">
    <property type="entry name" value="WalR-like"/>
</dbReference>
<evidence type="ECO:0000256" key="5">
    <source>
        <dbReference type="ARBA" id="ARBA00023015"/>
    </source>
</evidence>
<dbReference type="GO" id="GO:0006355">
    <property type="term" value="P:regulation of DNA-templated transcription"/>
    <property type="evidence" value="ECO:0007669"/>
    <property type="project" value="InterPro"/>
</dbReference>
<keyword evidence="6" id="KW-0238">DNA-binding</keyword>
<dbReference type="FunFam" id="3.40.50.2300:FF:000001">
    <property type="entry name" value="DNA-binding response regulator PhoB"/>
    <property type="match status" value="1"/>
</dbReference>
<gene>
    <name evidence="10" type="primary">ompR_19</name>
    <name evidence="10" type="ORF">GALL_266930</name>
</gene>
<dbReference type="SUPFAM" id="SSF46894">
    <property type="entry name" value="C-terminal effector domain of the bipartite response regulators"/>
    <property type="match status" value="1"/>
</dbReference>
<proteinExistence type="predicted"/>
<dbReference type="AlphaFoldDB" id="A0A1J5RPJ1"/>
<evidence type="ECO:0000259" key="8">
    <source>
        <dbReference type="PROSITE" id="PS50110"/>
    </source>
</evidence>
<dbReference type="Pfam" id="PF00072">
    <property type="entry name" value="Response_reg"/>
    <property type="match status" value="1"/>
</dbReference>
<evidence type="ECO:0000256" key="6">
    <source>
        <dbReference type="ARBA" id="ARBA00023125"/>
    </source>
</evidence>